<dbReference type="InterPro" id="IPR020471">
    <property type="entry name" value="AKR"/>
</dbReference>
<reference evidence="7" key="2">
    <citation type="submission" date="2023-06" db="EMBL/GenBank/DDBJ databases">
        <authorList>
            <person name="Ma L."/>
            <person name="Liu K.-W."/>
            <person name="Li Z."/>
            <person name="Hsiao Y.-Y."/>
            <person name="Qi Y."/>
            <person name="Fu T."/>
            <person name="Tang G."/>
            <person name="Zhang D."/>
            <person name="Sun W.-H."/>
            <person name="Liu D.-K."/>
            <person name="Li Y."/>
            <person name="Chen G.-Z."/>
            <person name="Liu X.-D."/>
            <person name="Liao X.-Y."/>
            <person name="Jiang Y.-T."/>
            <person name="Yu X."/>
            <person name="Hao Y."/>
            <person name="Huang J."/>
            <person name="Zhao X.-W."/>
            <person name="Ke S."/>
            <person name="Chen Y.-Y."/>
            <person name="Wu W.-L."/>
            <person name="Hsu J.-L."/>
            <person name="Lin Y.-F."/>
            <person name="Huang M.-D."/>
            <person name="Li C.-Y."/>
            <person name="Huang L."/>
            <person name="Wang Z.-W."/>
            <person name="Zhao X."/>
            <person name="Zhong W.-Y."/>
            <person name="Peng D.-H."/>
            <person name="Ahmad S."/>
            <person name="Lan S."/>
            <person name="Zhang J.-S."/>
            <person name="Tsai W.-C."/>
            <person name="Van De Peer Y."/>
            <person name="Liu Z.-J."/>
        </authorList>
    </citation>
    <scope>NUCLEOTIDE SEQUENCE</scope>
    <source>
        <strain evidence="7">CP</strain>
        <tissue evidence="7">Leaves</tissue>
    </source>
</reference>
<evidence type="ECO:0000313" key="7">
    <source>
        <dbReference type="EMBL" id="KAK1288679.1"/>
    </source>
</evidence>
<evidence type="ECO:0000256" key="2">
    <source>
        <dbReference type="ARBA" id="ARBA00022857"/>
    </source>
</evidence>
<dbReference type="PRINTS" id="PR00069">
    <property type="entry name" value="ALDKETRDTASE"/>
</dbReference>
<evidence type="ECO:0000256" key="1">
    <source>
        <dbReference type="ARBA" id="ARBA00007905"/>
    </source>
</evidence>
<dbReference type="CDD" id="cd19124">
    <property type="entry name" value="AKR_AKR4A_4B"/>
    <property type="match status" value="1"/>
</dbReference>
<keyword evidence="8" id="KW-1185">Reference proteome</keyword>
<keyword evidence="2" id="KW-0521">NADP</keyword>
<comment type="caution">
    <text evidence="7">The sequence shown here is derived from an EMBL/GenBank/DDBJ whole genome shotgun (WGS) entry which is preliminary data.</text>
</comment>
<dbReference type="GO" id="GO:0016616">
    <property type="term" value="F:oxidoreductase activity, acting on the CH-OH group of donors, NAD or NADP as acceptor"/>
    <property type="evidence" value="ECO:0007669"/>
    <property type="project" value="InterPro"/>
</dbReference>
<dbReference type="SUPFAM" id="SSF51430">
    <property type="entry name" value="NAD(P)-linked oxidoreductase"/>
    <property type="match status" value="1"/>
</dbReference>
<name>A0AAV9CK16_ACOCL</name>
<dbReference type="InterPro" id="IPR036812">
    <property type="entry name" value="NAD(P)_OxRdtase_dom_sf"/>
</dbReference>
<comment type="similarity">
    <text evidence="1">Belongs to the aldo/keto reductase family.</text>
</comment>
<feature type="active site" description="Proton donor" evidence="3">
    <location>
        <position position="57"/>
    </location>
</feature>
<dbReference type="InterPro" id="IPR018170">
    <property type="entry name" value="Aldo/ket_reductase_CS"/>
</dbReference>
<dbReference type="AlphaFoldDB" id="A0AAV9CK16"/>
<organism evidence="7 8">
    <name type="scientific">Acorus calamus</name>
    <name type="common">Sweet flag</name>
    <dbReference type="NCBI Taxonomy" id="4465"/>
    <lineage>
        <taxon>Eukaryota</taxon>
        <taxon>Viridiplantae</taxon>
        <taxon>Streptophyta</taxon>
        <taxon>Embryophyta</taxon>
        <taxon>Tracheophyta</taxon>
        <taxon>Spermatophyta</taxon>
        <taxon>Magnoliopsida</taxon>
        <taxon>Liliopsida</taxon>
        <taxon>Acoraceae</taxon>
        <taxon>Acorus</taxon>
    </lineage>
</organism>
<reference evidence="7" key="1">
    <citation type="journal article" date="2023" name="Nat. Commun.">
        <title>Diploid and tetraploid genomes of Acorus and the evolution of monocots.</title>
        <authorList>
            <person name="Ma L."/>
            <person name="Liu K.W."/>
            <person name="Li Z."/>
            <person name="Hsiao Y.Y."/>
            <person name="Qi Y."/>
            <person name="Fu T."/>
            <person name="Tang G.D."/>
            <person name="Zhang D."/>
            <person name="Sun W.H."/>
            <person name="Liu D.K."/>
            <person name="Li Y."/>
            <person name="Chen G.Z."/>
            <person name="Liu X.D."/>
            <person name="Liao X.Y."/>
            <person name="Jiang Y.T."/>
            <person name="Yu X."/>
            <person name="Hao Y."/>
            <person name="Huang J."/>
            <person name="Zhao X.W."/>
            <person name="Ke S."/>
            <person name="Chen Y.Y."/>
            <person name="Wu W.L."/>
            <person name="Hsu J.L."/>
            <person name="Lin Y.F."/>
            <person name="Huang M.D."/>
            <person name="Li C.Y."/>
            <person name="Huang L."/>
            <person name="Wang Z.W."/>
            <person name="Zhao X."/>
            <person name="Zhong W.Y."/>
            <person name="Peng D.H."/>
            <person name="Ahmad S."/>
            <person name="Lan S."/>
            <person name="Zhang J.S."/>
            <person name="Tsai W.C."/>
            <person name="Van de Peer Y."/>
            <person name="Liu Z.J."/>
        </authorList>
    </citation>
    <scope>NUCLEOTIDE SEQUENCE</scope>
    <source>
        <strain evidence="7">CP</strain>
    </source>
</reference>
<dbReference type="EMBL" id="JAUJYO010000019">
    <property type="protein sequence ID" value="KAK1288679.1"/>
    <property type="molecule type" value="Genomic_DNA"/>
</dbReference>
<evidence type="ECO:0000313" key="8">
    <source>
        <dbReference type="Proteomes" id="UP001180020"/>
    </source>
</evidence>
<dbReference type="Pfam" id="PF00248">
    <property type="entry name" value="Aldo_ket_red"/>
    <property type="match status" value="1"/>
</dbReference>
<dbReference type="InterPro" id="IPR044497">
    <property type="entry name" value="AKR4A/B"/>
</dbReference>
<feature type="binding site" evidence="4">
    <location>
        <position position="120"/>
    </location>
    <ligand>
        <name>substrate</name>
    </ligand>
</feature>
<dbReference type="PANTHER" id="PTHR11732">
    <property type="entry name" value="ALDO/KETO REDUCTASE"/>
    <property type="match status" value="1"/>
</dbReference>
<dbReference type="Gene3D" id="3.20.20.100">
    <property type="entry name" value="NADP-dependent oxidoreductase domain"/>
    <property type="match status" value="1"/>
</dbReference>
<evidence type="ECO:0000256" key="4">
    <source>
        <dbReference type="PIRSR" id="PIRSR000097-2"/>
    </source>
</evidence>
<dbReference type="PIRSF" id="PIRSF000097">
    <property type="entry name" value="AKR"/>
    <property type="match status" value="1"/>
</dbReference>
<feature type="site" description="Lowers pKa of active site Tyr" evidence="5">
    <location>
        <position position="87"/>
    </location>
</feature>
<dbReference type="InterPro" id="IPR023210">
    <property type="entry name" value="NADP_OxRdtase_dom"/>
</dbReference>
<protein>
    <recommendedName>
        <fullName evidence="6">NADP-dependent oxidoreductase domain-containing protein</fullName>
    </recommendedName>
</protein>
<proteinExistence type="inferred from homology"/>
<sequence>MGGGAGVTEIILNSGHKMPVMGMGTASYPYPDPETVESAVLEAISLGYRHFDTASAYRTERPLGRAISTAIQNGLINGRDDVFVTTKLWCGDADRDLVVPALKESLRALGMEYVDLYLIHFPGRVKKSEGENGLIFSKEDILQFDMRGTWEGMEECHRLGLARSIGVSNFSCKKLQLLLSHAVIPPAVNQVEMHPIWQQRKLRKLCSELGIHVSAYSPLGAGGALWGSTMVLESIEIKHIAEAKGKTPAQVCLRWAFEQGVSFLPKSFNKGRLKENMEIFDWKLDDEDLEKLNHIPQQRITIAEIHVSPNGPYQSIEDIWDGEL</sequence>
<evidence type="ECO:0000259" key="6">
    <source>
        <dbReference type="Pfam" id="PF00248"/>
    </source>
</evidence>
<dbReference type="Proteomes" id="UP001180020">
    <property type="component" value="Unassembled WGS sequence"/>
</dbReference>
<dbReference type="PROSITE" id="PS00062">
    <property type="entry name" value="ALDOKETO_REDUCTASE_2"/>
    <property type="match status" value="1"/>
</dbReference>
<evidence type="ECO:0000256" key="3">
    <source>
        <dbReference type="PIRSR" id="PIRSR000097-1"/>
    </source>
</evidence>
<dbReference type="PROSITE" id="PS00063">
    <property type="entry name" value="ALDOKETO_REDUCTASE_3"/>
    <property type="match status" value="1"/>
</dbReference>
<gene>
    <name evidence="7" type="ORF">QJS10_CPB19g01603</name>
</gene>
<evidence type="ECO:0000256" key="5">
    <source>
        <dbReference type="PIRSR" id="PIRSR000097-3"/>
    </source>
</evidence>
<accession>A0AAV9CK16</accession>
<dbReference type="FunFam" id="3.20.20.100:FF:000013">
    <property type="entry name" value="NADPH-dependent codeinone reductase 1-1"/>
    <property type="match status" value="1"/>
</dbReference>
<dbReference type="PROSITE" id="PS00798">
    <property type="entry name" value="ALDOKETO_REDUCTASE_1"/>
    <property type="match status" value="1"/>
</dbReference>
<feature type="domain" description="NADP-dependent oxidoreductase" evidence="6">
    <location>
        <begin position="21"/>
        <end position="294"/>
    </location>
</feature>